<sequence>MSLVLGLNLSHDRSACLVRDGEIVVAIEEERLDRIKHSEGFLIQGHFERLTKTIPIKSVAYCLDAADVGIDDLDLVVGNRPLGDGAVWRIRRDLPIRDKSKIRELPLPGHHLGHASVAFYPSGFEQAAVLVVDQAGARWPGTGRIEKHTLFRGEGSRLTRVAAVDYPSDYSDMSLGLFYDFFTTKLGFVTRYGTADWGVFGCGGYPEAGKTMGLAPYGRPRPDWGNWLAFDGFDIKVSQQSLEDIWQRLLAAEGGEFSAADPLRWQTQFAKDVARKIQDELETAMLHLAEHAREVTGLDRLCLAGGVLLNSVANERVRAESGFTDVFIPAPAGDSGVAIGAALYGSIELLGEARPAPMRHASFGRAYTRTEVLEALATVTGYTGVELTCRDAGPRDVAELLAGHQVVGWFNGGSEMGPRALGHRSMLADPRHPEMRDYLNNVVKHREPFRPYAPSAVAEEAGKWFDFSGESPFMLLVPKVAGHAQQLLPAVTHVDGTARLQTVSAEANPAYHQVIAEFGALTGVPIVLNTSFNDAGEPIVETPLHALCTFVRTEMDHLYLDGLLVSKAGRDLPAAHPARSPLAAAR</sequence>
<dbReference type="CDD" id="cd24098">
    <property type="entry name" value="ASKHA_NBD_TobZ_N"/>
    <property type="match status" value="1"/>
</dbReference>
<feature type="domain" description="Carbamoyltransferase C-terminal" evidence="3">
    <location>
        <begin position="398"/>
        <end position="567"/>
    </location>
</feature>
<reference evidence="4 5" key="1">
    <citation type="submission" date="2021-01" db="EMBL/GenBank/DDBJ databases">
        <title>Whole genome shotgun sequence of Catellatospora coxensis NBRC 107359.</title>
        <authorList>
            <person name="Komaki H."/>
            <person name="Tamura T."/>
        </authorList>
    </citation>
    <scope>NUCLEOTIDE SEQUENCE [LARGE SCALE GENOMIC DNA]</scope>
    <source>
        <strain evidence="4 5">NBRC 107359</strain>
    </source>
</reference>
<dbReference type="Pfam" id="PF02543">
    <property type="entry name" value="Carbam_trans_N"/>
    <property type="match status" value="1"/>
</dbReference>
<gene>
    <name evidence="4" type="ORF">Cco03nite_62970</name>
</gene>
<dbReference type="PANTHER" id="PTHR34847:SF1">
    <property type="entry name" value="NODULATION PROTEIN U"/>
    <property type="match status" value="1"/>
</dbReference>
<evidence type="ECO:0000313" key="4">
    <source>
        <dbReference type="EMBL" id="GIG09597.1"/>
    </source>
</evidence>
<dbReference type="RefSeq" id="WP_203696804.1">
    <property type="nucleotide sequence ID" value="NZ_BAAALC010000094.1"/>
</dbReference>
<evidence type="ECO:0000256" key="1">
    <source>
        <dbReference type="ARBA" id="ARBA00006129"/>
    </source>
</evidence>
<dbReference type="PANTHER" id="PTHR34847">
    <property type="entry name" value="NODULATION PROTEIN U"/>
    <property type="match status" value="1"/>
</dbReference>
<dbReference type="Pfam" id="PF16861">
    <property type="entry name" value="Carbam_trans_C"/>
    <property type="match status" value="1"/>
</dbReference>
<dbReference type="EMBL" id="BONI01000068">
    <property type="protein sequence ID" value="GIG09597.1"/>
    <property type="molecule type" value="Genomic_DNA"/>
</dbReference>
<dbReference type="InterPro" id="IPR031730">
    <property type="entry name" value="Carbam_trans_C"/>
</dbReference>
<dbReference type="SUPFAM" id="SSF53067">
    <property type="entry name" value="Actin-like ATPase domain"/>
    <property type="match status" value="1"/>
</dbReference>
<feature type="domain" description="Carbamoyltransferase" evidence="2">
    <location>
        <begin position="101"/>
        <end position="343"/>
    </location>
</feature>
<organism evidence="4 5">
    <name type="scientific">Catellatospora coxensis</name>
    <dbReference type="NCBI Taxonomy" id="310354"/>
    <lineage>
        <taxon>Bacteria</taxon>
        <taxon>Bacillati</taxon>
        <taxon>Actinomycetota</taxon>
        <taxon>Actinomycetes</taxon>
        <taxon>Micromonosporales</taxon>
        <taxon>Micromonosporaceae</taxon>
        <taxon>Catellatospora</taxon>
    </lineage>
</organism>
<proteinExistence type="inferred from homology"/>
<dbReference type="InterPro" id="IPR051338">
    <property type="entry name" value="NodU/CmcH_Carbamoyltrnsfr"/>
</dbReference>
<dbReference type="InterPro" id="IPR043129">
    <property type="entry name" value="ATPase_NBD"/>
</dbReference>
<dbReference type="InterPro" id="IPR038152">
    <property type="entry name" value="Carbam_trans_C_sf"/>
</dbReference>
<evidence type="ECO:0000313" key="5">
    <source>
        <dbReference type="Proteomes" id="UP000630887"/>
    </source>
</evidence>
<comment type="caution">
    <text evidence="4">The sequence shown here is derived from an EMBL/GenBank/DDBJ whole genome shotgun (WGS) entry which is preliminary data.</text>
</comment>
<evidence type="ECO:0000259" key="3">
    <source>
        <dbReference type="Pfam" id="PF16861"/>
    </source>
</evidence>
<dbReference type="Proteomes" id="UP000630887">
    <property type="component" value="Unassembled WGS sequence"/>
</dbReference>
<name>A0A8J3KV63_9ACTN</name>
<protein>
    <submittedName>
        <fullName evidence="4">Nodulation protein</fullName>
    </submittedName>
</protein>
<comment type="similarity">
    <text evidence="1">Belongs to the NodU/CmcH family.</text>
</comment>
<dbReference type="InterPro" id="IPR003696">
    <property type="entry name" value="Carbtransf_dom"/>
</dbReference>
<dbReference type="Gene3D" id="3.90.870.20">
    <property type="entry name" value="Carbamoyltransferase, C-terminal domain"/>
    <property type="match status" value="1"/>
</dbReference>
<keyword evidence="5" id="KW-1185">Reference proteome</keyword>
<accession>A0A8J3KV63</accession>
<dbReference type="GO" id="GO:0003824">
    <property type="term" value="F:catalytic activity"/>
    <property type="evidence" value="ECO:0007669"/>
    <property type="project" value="InterPro"/>
</dbReference>
<dbReference type="Gene3D" id="3.30.420.40">
    <property type="match status" value="2"/>
</dbReference>
<dbReference type="AlphaFoldDB" id="A0A8J3KV63"/>
<evidence type="ECO:0000259" key="2">
    <source>
        <dbReference type="Pfam" id="PF02543"/>
    </source>
</evidence>